<accession>A0A481ZCX6</accession>
<proteinExistence type="predicted"/>
<protein>
    <submittedName>
        <fullName evidence="1">Uncharacterized protein</fullName>
    </submittedName>
</protein>
<organism evidence="1">
    <name type="scientific">Pithovirus LCPAC406</name>
    <dbReference type="NCBI Taxonomy" id="2506599"/>
    <lineage>
        <taxon>Viruses</taxon>
        <taxon>Pithoviruses</taxon>
    </lineage>
</organism>
<name>A0A481ZCX6_9VIRU</name>
<evidence type="ECO:0000313" key="1">
    <source>
        <dbReference type="EMBL" id="QBK93803.1"/>
    </source>
</evidence>
<dbReference type="EMBL" id="MK500605">
    <property type="protein sequence ID" value="QBK93803.1"/>
    <property type="molecule type" value="Genomic_DNA"/>
</dbReference>
<gene>
    <name evidence="1" type="ORF">LCPAC406_01170</name>
</gene>
<reference evidence="1" key="1">
    <citation type="journal article" date="2019" name="MBio">
        <title>Virus Genomes from Deep Sea Sediments Expand the Ocean Megavirome and Support Independent Origins of Viral Gigantism.</title>
        <authorList>
            <person name="Backstrom D."/>
            <person name="Yutin N."/>
            <person name="Jorgensen S.L."/>
            <person name="Dharamshi J."/>
            <person name="Homa F."/>
            <person name="Zaremba-Niedwiedzka K."/>
            <person name="Spang A."/>
            <person name="Wolf Y.I."/>
            <person name="Koonin E.V."/>
            <person name="Ettema T.J."/>
        </authorList>
    </citation>
    <scope>NUCLEOTIDE SEQUENCE</scope>
</reference>
<sequence>MSIKEKLKNHLKSVKLKLEEDEITRILNIDRIEFLNLDLLSRVIKNVKDNSEKPISSTLFRLVGSITKSVEINSDDIEKFVEEIGEYLIDEETLKKMLEKFDRASVLESARIYSNSLRSINDASIFRKNIPLDKIDIYLADAIRYTKKYISHAHDFTTFD</sequence>